<evidence type="ECO:0000256" key="1">
    <source>
        <dbReference type="SAM" id="MobiDB-lite"/>
    </source>
</evidence>
<organism evidence="2 3">
    <name type="scientific">Cardiocondyla obscurior</name>
    <dbReference type="NCBI Taxonomy" id="286306"/>
    <lineage>
        <taxon>Eukaryota</taxon>
        <taxon>Metazoa</taxon>
        <taxon>Ecdysozoa</taxon>
        <taxon>Arthropoda</taxon>
        <taxon>Hexapoda</taxon>
        <taxon>Insecta</taxon>
        <taxon>Pterygota</taxon>
        <taxon>Neoptera</taxon>
        <taxon>Endopterygota</taxon>
        <taxon>Hymenoptera</taxon>
        <taxon>Apocrita</taxon>
        <taxon>Aculeata</taxon>
        <taxon>Formicoidea</taxon>
        <taxon>Formicidae</taxon>
        <taxon>Myrmicinae</taxon>
        <taxon>Cardiocondyla</taxon>
    </lineage>
</organism>
<accession>A0AAW2H103</accession>
<sequence>MARVKAGTWAVFHVIIPFENLCDSNIWVKVPLFHTEFHERTTARVGIFELMRHWLVESTESTSRENREKKKRERSRSMCIRS</sequence>
<dbReference type="Proteomes" id="UP001430953">
    <property type="component" value="Unassembled WGS sequence"/>
</dbReference>
<dbReference type="AlphaFoldDB" id="A0AAW2H103"/>
<keyword evidence="3" id="KW-1185">Reference proteome</keyword>
<feature type="region of interest" description="Disordered" evidence="1">
    <location>
        <begin position="60"/>
        <end position="82"/>
    </location>
</feature>
<comment type="caution">
    <text evidence="2">The sequence shown here is derived from an EMBL/GenBank/DDBJ whole genome shotgun (WGS) entry which is preliminary data.</text>
</comment>
<proteinExistence type="predicted"/>
<evidence type="ECO:0000313" key="3">
    <source>
        <dbReference type="Proteomes" id="UP001430953"/>
    </source>
</evidence>
<evidence type="ECO:0008006" key="4">
    <source>
        <dbReference type="Google" id="ProtNLM"/>
    </source>
</evidence>
<protein>
    <recommendedName>
        <fullName evidence="4">Secreted protein</fullName>
    </recommendedName>
</protein>
<name>A0AAW2H103_9HYME</name>
<reference evidence="2 3" key="1">
    <citation type="submission" date="2023-03" db="EMBL/GenBank/DDBJ databases">
        <title>High recombination rates correlate with genetic variation in Cardiocondyla obscurior ants.</title>
        <authorList>
            <person name="Errbii M."/>
        </authorList>
    </citation>
    <scope>NUCLEOTIDE SEQUENCE [LARGE SCALE GENOMIC DNA]</scope>
    <source>
        <strain evidence="2">Alpha-2009</strain>
        <tissue evidence="2">Whole body</tissue>
    </source>
</reference>
<gene>
    <name evidence="2" type="ORF">PUN28_000783</name>
</gene>
<evidence type="ECO:0000313" key="2">
    <source>
        <dbReference type="EMBL" id="KAL0133241.1"/>
    </source>
</evidence>
<dbReference type="EMBL" id="JADYXP020000001">
    <property type="protein sequence ID" value="KAL0133241.1"/>
    <property type="molecule type" value="Genomic_DNA"/>
</dbReference>